<dbReference type="Pfam" id="PF01864">
    <property type="entry name" value="CarS-like"/>
    <property type="match status" value="1"/>
</dbReference>
<comment type="catalytic activity">
    <reaction evidence="11">
        <text>2,3-bis-O-(geranylgeranyl)-sn-glycerol 1-phosphate + CTP + H(+) = CDP-2,3-bis-O-(geranylgeranyl)-sn-glycerol + diphosphate</text>
        <dbReference type="Rhea" id="RHEA:25690"/>
        <dbReference type="ChEBI" id="CHEBI:15378"/>
        <dbReference type="ChEBI" id="CHEBI:33019"/>
        <dbReference type="ChEBI" id="CHEBI:37563"/>
        <dbReference type="ChEBI" id="CHEBI:58837"/>
        <dbReference type="ChEBI" id="CHEBI:58838"/>
        <dbReference type="EC" id="2.7.7.67"/>
    </reaction>
</comment>
<feature type="transmembrane region" description="Helical" evidence="11">
    <location>
        <begin position="50"/>
        <end position="77"/>
    </location>
</feature>
<dbReference type="PANTHER" id="PTHR39650">
    <property type="entry name" value="CDP-ARCHAEOL SYNTHASE"/>
    <property type="match status" value="1"/>
</dbReference>
<feature type="transmembrane region" description="Helical" evidence="11">
    <location>
        <begin position="158"/>
        <end position="180"/>
    </location>
</feature>
<dbReference type="Proteomes" id="UP000246004">
    <property type="component" value="Unassembled WGS sequence"/>
</dbReference>
<gene>
    <name evidence="11" type="primary">carS</name>
    <name evidence="12" type="ORF">ASJ82_06615</name>
    <name evidence="13" type="ORF">MSCUN_14260</name>
</gene>
<keyword evidence="8 11" id="KW-0472">Membrane</keyword>
<evidence type="ECO:0000313" key="13">
    <source>
        <dbReference type="EMBL" id="PWL07673.1"/>
    </source>
</evidence>
<evidence type="ECO:0000256" key="4">
    <source>
        <dbReference type="ARBA" id="ARBA00022692"/>
    </source>
</evidence>
<evidence type="ECO:0000256" key="2">
    <source>
        <dbReference type="ARBA" id="ARBA00022516"/>
    </source>
</evidence>
<evidence type="ECO:0000313" key="12">
    <source>
        <dbReference type="EMBL" id="PAV07857.1"/>
    </source>
</evidence>
<feature type="transmembrane region" description="Helical" evidence="11">
    <location>
        <begin position="89"/>
        <end position="113"/>
    </location>
</feature>
<dbReference type="InterPro" id="IPR002726">
    <property type="entry name" value="CarS_archaea"/>
</dbReference>
<comment type="function">
    <text evidence="11">Catalyzes the formation of CDP-2,3-bis-(O-geranylgeranyl)-sn-glycerol (CDP-archaeol) from 2,3-bis-(O-geranylgeranyl)-sn-glycerol 1-phosphate (DGGGP) and CTP. This reaction is the third ether-bond-formation step in the biosynthesis of archaeal membrane lipids.</text>
</comment>
<keyword evidence="7 11" id="KW-0443">Lipid metabolism</keyword>
<proteinExistence type="inferred from homology"/>
<dbReference type="RefSeq" id="WP_095608204.1">
    <property type="nucleotide sequence ID" value="NZ_CAUHCB010000005.1"/>
</dbReference>
<name>A0A2A2HEN9_9EURY</name>
<comment type="subcellular location">
    <subcellularLocation>
        <location evidence="11">Cell membrane</location>
        <topology evidence="11">Multi-pass membrane protein</topology>
    </subcellularLocation>
</comment>
<keyword evidence="5 11" id="KW-0460">Magnesium</keyword>
<dbReference type="Proteomes" id="UP000217528">
    <property type="component" value="Unassembled WGS sequence"/>
</dbReference>
<reference evidence="13 15" key="1">
    <citation type="submission" date="2016-04" db="EMBL/GenBank/DDBJ databases">
        <title>Genome sequence of Methanosphaera cuniculi DSM 4103.</title>
        <authorList>
            <person name="Poehlein A."/>
            <person name="Seedorf H."/>
            <person name="Daniel R."/>
        </authorList>
    </citation>
    <scope>NUCLEOTIDE SEQUENCE [LARGE SCALE GENOMIC DNA]</scope>
    <source>
        <strain evidence="13 15">DSM 4103</strain>
    </source>
</reference>
<sequence length="187" mass="20302">MDLLNLIIYSIYLMIPAYLANGSALVLGGGTPMDFGHNAWDNRRITGDGVTWRGVIGGGLFGMIIGGLLGLLANYGIGEYYFIIASSHITFLSGFIPQGLLLGLLLGFGALIGDSIGSFLKRRLNFERGQAVPLLDQLDFVVVALIFISPVVQLNLSMIIIILVVSVFLHLGANIFAYLIHIKDVWY</sequence>
<evidence type="ECO:0000256" key="6">
    <source>
        <dbReference type="ARBA" id="ARBA00022989"/>
    </source>
</evidence>
<evidence type="ECO:0000256" key="7">
    <source>
        <dbReference type="ARBA" id="ARBA00023098"/>
    </source>
</evidence>
<keyword evidence="14" id="KW-1185">Reference proteome</keyword>
<evidence type="ECO:0000256" key="9">
    <source>
        <dbReference type="ARBA" id="ARBA00023209"/>
    </source>
</evidence>
<dbReference type="InterPro" id="IPR032690">
    <property type="entry name" value="CarS"/>
</dbReference>
<keyword evidence="1 11" id="KW-1003">Cell membrane</keyword>
<feature type="transmembrane region" description="Helical" evidence="11">
    <location>
        <begin position="6"/>
        <end position="29"/>
    </location>
</feature>
<keyword evidence="9 11" id="KW-0594">Phospholipid biosynthesis</keyword>
<comment type="caution">
    <text evidence="12">The sequence shown here is derived from an EMBL/GenBank/DDBJ whole genome shotgun (WGS) entry which is preliminary data.</text>
</comment>
<dbReference type="UniPathway" id="UPA00940"/>
<comment type="similarity">
    <text evidence="11">Belongs to the CDP-archaeol synthase family.</text>
</comment>
<keyword evidence="6 11" id="KW-1133">Transmembrane helix</keyword>
<evidence type="ECO:0000256" key="5">
    <source>
        <dbReference type="ARBA" id="ARBA00022842"/>
    </source>
</evidence>
<evidence type="ECO:0000313" key="15">
    <source>
        <dbReference type="Proteomes" id="UP000246004"/>
    </source>
</evidence>
<dbReference type="GO" id="GO:0043338">
    <property type="term" value="F:CDP-2,3-bis-(O-geranylgeranyl)-sn-glycerol synthase activity"/>
    <property type="evidence" value="ECO:0007669"/>
    <property type="project" value="UniProtKB-EC"/>
</dbReference>
<keyword evidence="4 11" id="KW-0812">Transmembrane</keyword>
<evidence type="ECO:0000313" key="14">
    <source>
        <dbReference type="Proteomes" id="UP000217528"/>
    </source>
</evidence>
<dbReference type="GO" id="GO:0005886">
    <property type="term" value="C:plasma membrane"/>
    <property type="evidence" value="ECO:0007669"/>
    <property type="project" value="UniProtKB-SubCell"/>
</dbReference>
<evidence type="ECO:0000256" key="11">
    <source>
        <dbReference type="HAMAP-Rule" id="MF_01117"/>
    </source>
</evidence>
<dbReference type="PANTHER" id="PTHR39650:SF1">
    <property type="entry name" value="CDP-ARCHAEOL SYNTHASE"/>
    <property type="match status" value="1"/>
</dbReference>
<keyword evidence="10 11" id="KW-1208">Phospholipid metabolism</keyword>
<dbReference type="GO" id="GO:0046474">
    <property type="term" value="P:glycerophospholipid biosynthetic process"/>
    <property type="evidence" value="ECO:0007669"/>
    <property type="project" value="UniProtKB-UniRule"/>
</dbReference>
<dbReference type="HAMAP" id="MF_01117">
    <property type="entry name" value="CDP_archaeol_synth"/>
    <property type="match status" value="1"/>
</dbReference>
<reference evidence="12 14" key="2">
    <citation type="journal article" date="2017" name="BMC Genomics">
        <title>Genomic analysis of methanogenic archaea reveals a shift towards energy conservation.</title>
        <authorList>
            <person name="Gilmore S.P."/>
            <person name="Henske J.K."/>
            <person name="Sexton J.A."/>
            <person name="Solomon K.V."/>
            <person name="Seppala S."/>
            <person name="Yoo J.I."/>
            <person name="Huyett L.M."/>
            <person name="Pressman A."/>
            <person name="Cogan J.Z."/>
            <person name="Kivenson V."/>
            <person name="Peng X."/>
            <person name="Tan Y."/>
            <person name="Valentine D.L."/>
            <person name="O'Malley M.A."/>
        </authorList>
    </citation>
    <scope>NUCLEOTIDE SEQUENCE [LARGE SCALE GENOMIC DNA]</scope>
    <source>
        <strain evidence="12 14">1R-7</strain>
    </source>
</reference>
<comment type="cofactor">
    <cofactor evidence="11">
        <name>Mg(2+)</name>
        <dbReference type="ChEBI" id="CHEBI:18420"/>
    </cofactor>
</comment>
<organism evidence="12 14">
    <name type="scientific">Methanosphaera cuniculi</name>
    <dbReference type="NCBI Taxonomy" id="1077256"/>
    <lineage>
        <taxon>Archaea</taxon>
        <taxon>Methanobacteriati</taxon>
        <taxon>Methanobacteriota</taxon>
        <taxon>Methanomada group</taxon>
        <taxon>Methanobacteria</taxon>
        <taxon>Methanobacteriales</taxon>
        <taxon>Methanobacteriaceae</taxon>
        <taxon>Methanosphaera</taxon>
    </lineage>
</organism>
<dbReference type="EC" id="2.7.7.67" evidence="11"/>
<dbReference type="EMBL" id="LWMS01000045">
    <property type="protein sequence ID" value="PWL07673.1"/>
    <property type="molecule type" value="Genomic_DNA"/>
</dbReference>
<protein>
    <recommendedName>
        <fullName evidence="11">CDP-archaeol synthase</fullName>
        <ecNumber evidence="11">2.7.7.67</ecNumber>
    </recommendedName>
    <alternativeName>
        <fullName evidence="11">CDP-2,3-bis-(O-geranylgeranyl)-sn-glycerol synthase</fullName>
    </alternativeName>
</protein>
<dbReference type="NCBIfam" id="NF003114">
    <property type="entry name" value="PRK04032.1"/>
    <property type="match status" value="1"/>
</dbReference>
<evidence type="ECO:0000256" key="10">
    <source>
        <dbReference type="ARBA" id="ARBA00023264"/>
    </source>
</evidence>
<evidence type="ECO:0000256" key="1">
    <source>
        <dbReference type="ARBA" id="ARBA00022475"/>
    </source>
</evidence>
<evidence type="ECO:0000256" key="3">
    <source>
        <dbReference type="ARBA" id="ARBA00022679"/>
    </source>
</evidence>
<evidence type="ECO:0000256" key="8">
    <source>
        <dbReference type="ARBA" id="ARBA00023136"/>
    </source>
</evidence>
<keyword evidence="2 11" id="KW-0444">Lipid biosynthesis</keyword>
<accession>A0A2A2HEN9</accession>
<dbReference type="OrthoDB" id="45383at2157"/>
<keyword evidence="3 11" id="KW-0808">Transferase</keyword>
<dbReference type="AlphaFoldDB" id="A0A2A2HEN9"/>
<comment type="pathway">
    <text evidence="11">Membrane lipid metabolism; glycerophospholipid metabolism.</text>
</comment>
<dbReference type="EMBL" id="LMVN01000006">
    <property type="protein sequence ID" value="PAV07857.1"/>
    <property type="molecule type" value="Genomic_DNA"/>
</dbReference>